<dbReference type="Gene3D" id="3.60.21.10">
    <property type="match status" value="1"/>
</dbReference>
<keyword evidence="2" id="KW-0812">Transmembrane</keyword>
<dbReference type="OrthoDB" id="361242at2759"/>
<feature type="domain" description="Calcineurin-like phosphoesterase" evidence="3">
    <location>
        <begin position="623"/>
        <end position="705"/>
    </location>
</feature>
<dbReference type="STRING" id="331657.A0A4U0XJ70"/>
<keyword evidence="2" id="KW-1133">Transmembrane helix</keyword>
<evidence type="ECO:0000256" key="2">
    <source>
        <dbReference type="SAM" id="Phobius"/>
    </source>
</evidence>
<dbReference type="PANTHER" id="PTHR42850">
    <property type="entry name" value="METALLOPHOSPHOESTERASE"/>
    <property type="match status" value="1"/>
</dbReference>
<name>A0A4U0XJ70_9PEZI</name>
<feature type="region of interest" description="Disordered" evidence="1">
    <location>
        <begin position="229"/>
        <end position="261"/>
    </location>
</feature>
<dbReference type="CDD" id="cd00144">
    <property type="entry name" value="MPP_PPP_family"/>
    <property type="match status" value="1"/>
</dbReference>
<dbReference type="AlphaFoldDB" id="A0A4U0XJ70"/>
<feature type="compositionally biased region" description="Low complexity" evidence="1">
    <location>
        <begin position="78"/>
        <end position="88"/>
    </location>
</feature>
<gene>
    <name evidence="6" type="ORF">B0A49_03617</name>
</gene>
<evidence type="ECO:0000259" key="5">
    <source>
        <dbReference type="Pfam" id="PF15412"/>
    </source>
</evidence>
<evidence type="ECO:0000259" key="3">
    <source>
        <dbReference type="Pfam" id="PF00149"/>
    </source>
</evidence>
<keyword evidence="7" id="KW-1185">Reference proteome</keyword>
<dbReference type="GO" id="GO:0006798">
    <property type="term" value="P:polyphosphate catabolic process"/>
    <property type="evidence" value="ECO:0007669"/>
    <property type="project" value="TreeGrafter"/>
</dbReference>
<feature type="domain" description="Non-structural maintenance of chromosome element 4 C-terminal" evidence="4">
    <location>
        <begin position="378"/>
        <end position="465"/>
    </location>
</feature>
<dbReference type="Pfam" id="PF00149">
    <property type="entry name" value="Metallophos"/>
    <property type="match status" value="1"/>
</dbReference>
<dbReference type="SUPFAM" id="SSF56300">
    <property type="entry name" value="Metallo-dependent phosphatases"/>
    <property type="match status" value="1"/>
</dbReference>
<comment type="caution">
    <text evidence="6">The sequence shown here is derived from an EMBL/GenBank/DDBJ whole genome shotgun (WGS) entry which is preliminary data.</text>
</comment>
<dbReference type="GO" id="GO:0000298">
    <property type="term" value="F:endopolyphosphatase activity"/>
    <property type="evidence" value="ECO:0007669"/>
    <property type="project" value="TreeGrafter"/>
</dbReference>
<evidence type="ECO:0000256" key="1">
    <source>
        <dbReference type="SAM" id="MobiDB-lite"/>
    </source>
</evidence>
<dbReference type="InterPro" id="IPR004843">
    <property type="entry name" value="Calcineurin-like_PHP"/>
</dbReference>
<dbReference type="EMBL" id="NAJN01000198">
    <property type="protein sequence ID" value="TKA77224.1"/>
    <property type="molecule type" value="Genomic_DNA"/>
</dbReference>
<sequence length="901" mass="101810">MARLNAAASEASSRASSLYRDPTPVSSRQQPAYSSTYGTLSPSPSGSQGSDKENQTGPSLRTASDKGKGRMGPPKLPTPASESATTPPVNKRRRNGERAMTPSRTMSEAARDERTEDQKWYDPDQPEEERREAKRASRHIERKFQENRDEYLRSDNRGLIKTIEEANRVFKRIKQTADATIDSRLLVNVGDVTYKKSTLLALGNNSAGIDVDEFVSKCITFMRRGEAGEDGVAATAASRRRQRRNSHDSDDEDPDGDQGDALNWEWLGQRACFPHNLRPPVPGFLLGPLSVQKRARTQTQRRARQTRGADAPVSRPEVLTVADLEQTEKSSLTVVCTRIRNRLVNHIESAKADFDEDMSEQEQAGFAKERRIADDGGVSLFDFTINPESFGQTIENLFYVSFLIKEGSVSVEKDSNGLPTLHPSESRSLDEQRAQKVRKHQAVFSLDWPTWEKLIAAFDITEPLIPNRDDGQSTQVNARGWYDHLIDRVTNKWKESSSLHDDSSSSYDDDYPDYYREKDGLSWEDTKDLIWPLSMLWYRRARRIMLIYILLLVSVYIWWKWYLRPGWAETKVLEQSFRNRTDDWGRNARPDFADMVQVKTLDERFLPRPTDPKGGPKDKQQNRLVIVGDVHGCRDELLALLDKVKFRAGNDHLILTGDMIAKGPDSSGTVDVARKLGASCVRGNHEDRMLLAYNAMHSHHLSLPLHEELESPDHSDDDDDDDSAAAADTLARDRNAIDEESMTHADFRARRLARSFTRPQIAYLQSCPVILRVGPVPTMGSVTVVHAGLVPGVPLERMDPFQAMNMRTVDLGTHVPSEDRRGYPWERWWNFYQKKVAADKRSTVVYGHDSKRGLNIKRWSKGLDSGCVNGGRLTALVIRGDGRQEVVSVECKKQGGYKRKA</sequence>
<dbReference type="InterPro" id="IPR029225">
    <property type="entry name" value="Nse4_Nse3-bd"/>
</dbReference>
<evidence type="ECO:0008006" key="8">
    <source>
        <dbReference type="Google" id="ProtNLM"/>
    </source>
</evidence>
<feature type="region of interest" description="Disordered" evidence="1">
    <location>
        <begin position="1"/>
        <end position="141"/>
    </location>
</feature>
<dbReference type="InterPro" id="IPR029052">
    <property type="entry name" value="Metallo-depent_PP-like"/>
</dbReference>
<feature type="compositionally biased region" description="Acidic residues" evidence="1">
    <location>
        <begin position="249"/>
        <end position="258"/>
    </location>
</feature>
<dbReference type="Proteomes" id="UP000308768">
    <property type="component" value="Unassembled WGS sequence"/>
</dbReference>
<evidence type="ECO:0000313" key="7">
    <source>
        <dbReference type="Proteomes" id="UP000308768"/>
    </source>
</evidence>
<feature type="transmembrane region" description="Helical" evidence="2">
    <location>
        <begin position="544"/>
        <end position="562"/>
    </location>
</feature>
<feature type="compositionally biased region" description="Low complexity" evidence="1">
    <location>
        <begin position="1"/>
        <end position="17"/>
    </location>
</feature>
<evidence type="ECO:0000259" key="4">
    <source>
        <dbReference type="Pfam" id="PF08743"/>
    </source>
</evidence>
<accession>A0A4U0XJ70</accession>
<reference evidence="6 7" key="1">
    <citation type="submission" date="2017-03" db="EMBL/GenBank/DDBJ databases">
        <title>Genomes of endolithic fungi from Antarctica.</title>
        <authorList>
            <person name="Coleine C."/>
            <person name="Masonjones S."/>
            <person name="Stajich J.E."/>
        </authorList>
    </citation>
    <scope>NUCLEOTIDE SEQUENCE [LARGE SCALE GENOMIC DNA]</scope>
    <source>
        <strain evidence="6 7">CCFEE 5187</strain>
    </source>
</reference>
<feature type="compositionally biased region" description="Polar residues" evidence="1">
    <location>
        <begin position="24"/>
        <end position="62"/>
    </location>
</feature>
<dbReference type="InterPro" id="IPR014854">
    <property type="entry name" value="Nse4_C"/>
</dbReference>
<dbReference type="GO" id="GO:0016791">
    <property type="term" value="F:phosphatase activity"/>
    <property type="evidence" value="ECO:0007669"/>
    <property type="project" value="TreeGrafter"/>
</dbReference>
<dbReference type="InterPro" id="IPR050126">
    <property type="entry name" value="Ap4A_hydrolase"/>
</dbReference>
<proteinExistence type="predicted"/>
<dbReference type="Pfam" id="PF08743">
    <property type="entry name" value="Nse4_C"/>
    <property type="match status" value="1"/>
</dbReference>
<keyword evidence="2" id="KW-0472">Membrane</keyword>
<evidence type="ECO:0000313" key="6">
    <source>
        <dbReference type="EMBL" id="TKA77224.1"/>
    </source>
</evidence>
<feature type="compositionally biased region" description="Basic and acidic residues" evidence="1">
    <location>
        <begin position="109"/>
        <end position="141"/>
    </location>
</feature>
<feature type="domain" description="Nse4/EID protein Nse3/MAGE-binding" evidence="5">
    <location>
        <begin position="182"/>
        <end position="243"/>
    </location>
</feature>
<dbReference type="Pfam" id="PF15412">
    <property type="entry name" value="Nse4-Nse3_bdg"/>
    <property type="match status" value="1"/>
</dbReference>
<dbReference type="PANTHER" id="PTHR42850:SF4">
    <property type="entry name" value="ZINC-DEPENDENT ENDOPOLYPHOSPHATASE"/>
    <property type="match status" value="1"/>
</dbReference>
<dbReference type="GO" id="GO:0005737">
    <property type="term" value="C:cytoplasm"/>
    <property type="evidence" value="ECO:0007669"/>
    <property type="project" value="TreeGrafter"/>
</dbReference>
<organism evidence="6 7">
    <name type="scientific">Cryomyces minteri</name>
    <dbReference type="NCBI Taxonomy" id="331657"/>
    <lineage>
        <taxon>Eukaryota</taxon>
        <taxon>Fungi</taxon>
        <taxon>Dikarya</taxon>
        <taxon>Ascomycota</taxon>
        <taxon>Pezizomycotina</taxon>
        <taxon>Dothideomycetes</taxon>
        <taxon>Dothideomycetes incertae sedis</taxon>
        <taxon>Cryomyces</taxon>
    </lineage>
</organism>
<protein>
    <recommendedName>
        <fullName evidence="8">Calcineurin-like phosphoesterase domain-containing protein</fullName>
    </recommendedName>
</protein>